<name>A0A8J5NIM7_FUSOX</name>
<protein>
    <submittedName>
        <fullName evidence="2">Uncharacterized protein</fullName>
    </submittedName>
</protein>
<sequence>MSQGDDPKDNSMTGLRIKGMSSADSETLGIGPGSPSSLSDKETLASGSRSQTQPGTADNTASVTASSSSSLGADVGFSGVEPAGGASISYTPRQPK</sequence>
<gene>
    <name evidence="2" type="ORF">Forpe1208_v015302</name>
</gene>
<feature type="region of interest" description="Disordered" evidence="1">
    <location>
        <begin position="1"/>
        <end position="96"/>
    </location>
</feature>
<feature type="compositionally biased region" description="Polar residues" evidence="1">
    <location>
        <begin position="45"/>
        <end position="55"/>
    </location>
</feature>
<organism evidence="2 3">
    <name type="scientific">Fusarium oxysporum f. sp. rapae</name>
    <dbReference type="NCBI Taxonomy" id="485398"/>
    <lineage>
        <taxon>Eukaryota</taxon>
        <taxon>Fungi</taxon>
        <taxon>Dikarya</taxon>
        <taxon>Ascomycota</taxon>
        <taxon>Pezizomycotina</taxon>
        <taxon>Sordariomycetes</taxon>
        <taxon>Hypocreomycetidae</taxon>
        <taxon>Hypocreales</taxon>
        <taxon>Nectriaceae</taxon>
        <taxon>Fusarium</taxon>
        <taxon>Fusarium oxysporum species complex</taxon>
    </lineage>
</organism>
<dbReference type="EMBL" id="JAELUQ010000012">
    <property type="protein sequence ID" value="KAG7405206.1"/>
    <property type="molecule type" value="Genomic_DNA"/>
</dbReference>
<proteinExistence type="predicted"/>
<reference evidence="2" key="1">
    <citation type="submission" date="2021-04" db="EMBL/GenBank/DDBJ databases">
        <title>First draft genome resource for Brassicaceae pathogens Fusarium oxysporum f. sp. raphani and Fusarium oxysporum f. sp. rapae.</title>
        <authorList>
            <person name="Asai S."/>
        </authorList>
    </citation>
    <scope>NUCLEOTIDE SEQUENCE</scope>
    <source>
        <strain evidence="2">Tf1208</strain>
    </source>
</reference>
<accession>A0A8J5NIM7</accession>
<feature type="compositionally biased region" description="Low complexity" evidence="1">
    <location>
        <begin position="56"/>
        <end position="70"/>
    </location>
</feature>
<comment type="caution">
    <text evidence="2">The sequence shown here is derived from an EMBL/GenBank/DDBJ whole genome shotgun (WGS) entry which is preliminary data.</text>
</comment>
<evidence type="ECO:0000313" key="2">
    <source>
        <dbReference type="EMBL" id="KAG7405206.1"/>
    </source>
</evidence>
<dbReference type="AlphaFoldDB" id="A0A8J5NIM7"/>
<dbReference type="Proteomes" id="UP000694050">
    <property type="component" value="Unassembled WGS sequence"/>
</dbReference>
<evidence type="ECO:0000313" key="3">
    <source>
        <dbReference type="Proteomes" id="UP000694050"/>
    </source>
</evidence>
<evidence type="ECO:0000256" key="1">
    <source>
        <dbReference type="SAM" id="MobiDB-lite"/>
    </source>
</evidence>